<evidence type="ECO:0000259" key="5">
    <source>
        <dbReference type="PROSITE" id="PS50995"/>
    </source>
</evidence>
<dbReference type="Pfam" id="PF01047">
    <property type="entry name" value="MarR"/>
    <property type="match status" value="1"/>
</dbReference>
<protein>
    <submittedName>
        <fullName evidence="6">MarR family transcriptional regulator</fullName>
    </submittedName>
</protein>
<dbReference type="SMART" id="SM00347">
    <property type="entry name" value="HTH_MARR"/>
    <property type="match status" value="1"/>
</dbReference>
<evidence type="ECO:0000313" key="6">
    <source>
        <dbReference type="EMBL" id="MFC6169843.1"/>
    </source>
</evidence>
<dbReference type="PRINTS" id="PR00598">
    <property type="entry name" value="HTHMARR"/>
</dbReference>
<reference evidence="7" key="1">
    <citation type="journal article" date="2019" name="Int. J. Syst. Evol. Microbiol.">
        <title>The Global Catalogue of Microorganisms (GCM) 10K type strain sequencing project: providing services to taxonomists for standard genome sequencing and annotation.</title>
        <authorList>
            <consortium name="The Broad Institute Genomics Platform"/>
            <consortium name="The Broad Institute Genome Sequencing Center for Infectious Disease"/>
            <person name="Wu L."/>
            <person name="Ma J."/>
        </authorList>
    </citation>
    <scope>NUCLEOTIDE SEQUENCE [LARGE SCALE GENOMIC DNA]</scope>
    <source>
        <strain evidence="7">CCM 8904</strain>
    </source>
</reference>
<dbReference type="RefSeq" id="WP_125551067.1">
    <property type="nucleotide sequence ID" value="NZ_JBHSSL010000025.1"/>
</dbReference>
<proteinExistence type="predicted"/>
<keyword evidence="3" id="KW-0804">Transcription</keyword>
<dbReference type="Gene3D" id="1.10.10.10">
    <property type="entry name" value="Winged helix-like DNA-binding domain superfamily/Winged helix DNA-binding domain"/>
    <property type="match status" value="1"/>
</dbReference>
<dbReference type="InterPro" id="IPR036390">
    <property type="entry name" value="WH_DNA-bd_sf"/>
</dbReference>
<evidence type="ECO:0000256" key="3">
    <source>
        <dbReference type="ARBA" id="ARBA00023163"/>
    </source>
</evidence>
<dbReference type="InterPro" id="IPR011991">
    <property type="entry name" value="ArsR-like_HTH"/>
</dbReference>
<feature type="domain" description="HTH marR-type" evidence="5">
    <location>
        <begin position="1"/>
        <end position="140"/>
    </location>
</feature>
<comment type="caution">
    <text evidence="6">The sequence shown here is derived from an EMBL/GenBank/DDBJ whole genome shotgun (WGS) entry which is preliminary data.</text>
</comment>
<sequence length="174" mass="19643">MSEQTQKLMHELRTVTHQPAMLMARHHPGQFGHPGHRGPGRLVQLISKHDGMTNAEIAEALDIRPSSVSASLKHLEEAGMIERQPTEVDKRVATVHLTVSGQAMVTNMTAMRDKMSEKVFSHLTVAEQTELQDLLEKVQQGFADLDPDDPEFRQLRSQMHPFGHGPHRHQHPQH</sequence>
<evidence type="ECO:0000256" key="4">
    <source>
        <dbReference type="SAM" id="MobiDB-lite"/>
    </source>
</evidence>
<evidence type="ECO:0000256" key="2">
    <source>
        <dbReference type="ARBA" id="ARBA00023125"/>
    </source>
</evidence>
<organism evidence="6 7">
    <name type="scientific">Loigolactobacillus jiayinensis</name>
    <dbReference type="NCBI Taxonomy" id="2486016"/>
    <lineage>
        <taxon>Bacteria</taxon>
        <taxon>Bacillati</taxon>
        <taxon>Bacillota</taxon>
        <taxon>Bacilli</taxon>
        <taxon>Lactobacillales</taxon>
        <taxon>Lactobacillaceae</taxon>
        <taxon>Loigolactobacillus</taxon>
    </lineage>
</organism>
<dbReference type="InterPro" id="IPR000835">
    <property type="entry name" value="HTH_MarR-typ"/>
</dbReference>
<dbReference type="CDD" id="cd00090">
    <property type="entry name" value="HTH_ARSR"/>
    <property type="match status" value="1"/>
</dbReference>
<feature type="region of interest" description="Disordered" evidence="4">
    <location>
        <begin position="143"/>
        <end position="174"/>
    </location>
</feature>
<gene>
    <name evidence="6" type="ORF">ACFQGP_04520</name>
</gene>
<dbReference type="PROSITE" id="PS50995">
    <property type="entry name" value="HTH_MARR_2"/>
    <property type="match status" value="1"/>
</dbReference>
<dbReference type="SUPFAM" id="SSF46785">
    <property type="entry name" value="Winged helix' DNA-binding domain"/>
    <property type="match status" value="1"/>
</dbReference>
<name>A0ABW1RDL4_9LACO</name>
<dbReference type="InterPro" id="IPR036388">
    <property type="entry name" value="WH-like_DNA-bd_sf"/>
</dbReference>
<dbReference type="EMBL" id="JBHSSL010000025">
    <property type="protein sequence ID" value="MFC6169843.1"/>
    <property type="molecule type" value="Genomic_DNA"/>
</dbReference>
<evidence type="ECO:0000256" key="1">
    <source>
        <dbReference type="ARBA" id="ARBA00023015"/>
    </source>
</evidence>
<dbReference type="PANTHER" id="PTHR42756:SF1">
    <property type="entry name" value="TRANSCRIPTIONAL REPRESSOR OF EMRAB OPERON"/>
    <property type="match status" value="1"/>
</dbReference>
<evidence type="ECO:0000313" key="7">
    <source>
        <dbReference type="Proteomes" id="UP001596289"/>
    </source>
</evidence>
<dbReference type="PANTHER" id="PTHR42756">
    <property type="entry name" value="TRANSCRIPTIONAL REGULATOR, MARR"/>
    <property type="match status" value="1"/>
</dbReference>
<keyword evidence="7" id="KW-1185">Reference proteome</keyword>
<feature type="compositionally biased region" description="Basic residues" evidence="4">
    <location>
        <begin position="165"/>
        <end position="174"/>
    </location>
</feature>
<dbReference type="Proteomes" id="UP001596289">
    <property type="component" value="Unassembled WGS sequence"/>
</dbReference>
<keyword evidence="1" id="KW-0805">Transcription regulation</keyword>
<keyword evidence="2" id="KW-0238">DNA-binding</keyword>
<accession>A0ABW1RDL4</accession>